<proteinExistence type="predicted"/>
<evidence type="ECO:0000313" key="2">
    <source>
        <dbReference type="Proteomes" id="UP001199816"/>
    </source>
</evidence>
<gene>
    <name evidence="1" type="ORF">LQ567_24175</name>
</gene>
<organism evidence="1 2">
    <name type="scientific">Niabella pedocola</name>
    <dbReference type="NCBI Taxonomy" id="1752077"/>
    <lineage>
        <taxon>Bacteria</taxon>
        <taxon>Pseudomonadati</taxon>
        <taxon>Bacteroidota</taxon>
        <taxon>Chitinophagia</taxon>
        <taxon>Chitinophagales</taxon>
        <taxon>Chitinophagaceae</taxon>
        <taxon>Niabella</taxon>
    </lineage>
</organism>
<reference evidence="1 2" key="1">
    <citation type="submission" date="2021-11" db="EMBL/GenBank/DDBJ databases">
        <title>Genomic of Niabella pedocola.</title>
        <authorList>
            <person name="Wu T."/>
        </authorList>
    </citation>
    <scope>NUCLEOTIDE SEQUENCE [LARGE SCALE GENOMIC DNA]</scope>
    <source>
        <strain evidence="1 2">JCM 31011</strain>
    </source>
</reference>
<evidence type="ECO:0000313" key="1">
    <source>
        <dbReference type="EMBL" id="MCD2425902.1"/>
    </source>
</evidence>
<accession>A0ABS8PXW2</accession>
<dbReference type="RefSeq" id="WP_231008489.1">
    <property type="nucleotide sequence ID" value="NZ_JAJNEC010000007.1"/>
</dbReference>
<dbReference type="Proteomes" id="UP001199816">
    <property type="component" value="Unassembled WGS sequence"/>
</dbReference>
<name>A0ABS8PXW2_9BACT</name>
<keyword evidence="2" id="KW-1185">Reference proteome</keyword>
<protein>
    <submittedName>
        <fullName evidence="1">Uncharacterized protein</fullName>
    </submittedName>
</protein>
<dbReference type="EMBL" id="JAJNEC010000007">
    <property type="protein sequence ID" value="MCD2425902.1"/>
    <property type="molecule type" value="Genomic_DNA"/>
</dbReference>
<sequence>MEPKNFNELLGRYFYSYPANDEVRYSGLHVRKEYFNLGDLRQSLEASDRWHKFYDSVKRIHGIRKVREFNPTKHSIKILCALENSMSNGIGVYLSLLGGFYGFYYISETNMYKTECFGMEYNAYLSYYPLTDELRDVSNQVEKLLTREFPEFEKFDNKWADYPIENIQSYYSFKEKTTLFELIFEEQPGGIFF</sequence>
<comment type="caution">
    <text evidence="1">The sequence shown here is derived from an EMBL/GenBank/DDBJ whole genome shotgun (WGS) entry which is preliminary data.</text>
</comment>